<dbReference type="RefSeq" id="XP_007774005.1">
    <property type="nucleotide sequence ID" value="XM_007775815.1"/>
</dbReference>
<sequence>MSFLHSSDGHPSDSSFNLSNPSTTTSFNLAAHDSMTALLESSNKYMSSLTSHLFDNYMHRLQNKLSVAVTQRDIFKTKWDTATLEWDTLQHLYNQTLSTWAAAHASHGSSSSPSSSSAQAMMPSGDSPPSIMAPTAPTTAVIPIFTKADAPSTQFWMHKDYNNWLSSTNNWDNNHGPTGFLETKDGKVLACVTLNQLCKLVKRIWRNMAKNNMLPAKWEQLSLNDLEEFVCQAYNEWPLAGYCTGTWKIDVLCSINLPS</sequence>
<keyword evidence="3" id="KW-1185">Reference proteome</keyword>
<dbReference type="KEGG" id="cput:CONPUDRAFT_158794"/>
<dbReference type="AlphaFoldDB" id="A0A5M3M9U1"/>
<name>A0A5M3M9U1_CONPW</name>
<reference evidence="3" key="1">
    <citation type="journal article" date="2012" name="Science">
        <title>The Paleozoic origin of enzymatic lignin decomposition reconstructed from 31 fungal genomes.</title>
        <authorList>
            <person name="Floudas D."/>
            <person name="Binder M."/>
            <person name="Riley R."/>
            <person name="Barry K."/>
            <person name="Blanchette R.A."/>
            <person name="Henrissat B."/>
            <person name="Martinez A.T."/>
            <person name="Otillar R."/>
            <person name="Spatafora J.W."/>
            <person name="Yadav J.S."/>
            <person name="Aerts A."/>
            <person name="Benoit I."/>
            <person name="Boyd A."/>
            <person name="Carlson A."/>
            <person name="Copeland A."/>
            <person name="Coutinho P.M."/>
            <person name="de Vries R.P."/>
            <person name="Ferreira P."/>
            <person name="Findley K."/>
            <person name="Foster B."/>
            <person name="Gaskell J."/>
            <person name="Glotzer D."/>
            <person name="Gorecki P."/>
            <person name="Heitman J."/>
            <person name="Hesse C."/>
            <person name="Hori C."/>
            <person name="Igarashi K."/>
            <person name="Jurgens J.A."/>
            <person name="Kallen N."/>
            <person name="Kersten P."/>
            <person name="Kohler A."/>
            <person name="Kuees U."/>
            <person name="Kumar T.K.A."/>
            <person name="Kuo A."/>
            <person name="LaButti K."/>
            <person name="Larrondo L.F."/>
            <person name="Lindquist E."/>
            <person name="Ling A."/>
            <person name="Lombard V."/>
            <person name="Lucas S."/>
            <person name="Lundell T."/>
            <person name="Martin R."/>
            <person name="McLaughlin D.J."/>
            <person name="Morgenstern I."/>
            <person name="Morin E."/>
            <person name="Murat C."/>
            <person name="Nagy L.G."/>
            <person name="Nolan M."/>
            <person name="Ohm R.A."/>
            <person name="Patyshakuliyeva A."/>
            <person name="Rokas A."/>
            <person name="Ruiz-Duenas F.J."/>
            <person name="Sabat G."/>
            <person name="Salamov A."/>
            <person name="Samejima M."/>
            <person name="Schmutz J."/>
            <person name="Slot J.C."/>
            <person name="St John F."/>
            <person name="Stenlid J."/>
            <person name="Sun H."/>
            <person name="Sun S."/>
            <person name="Syed K."/>
            <person name="Tsang A."/>
            <person name="Wiebenga A."/>
            <person name="Young D."/>
            <person name="Pisabarro A."/>
            <person name="Eastwood D.C."/>
            <person name="Martin F."/>
            <person name="Cullen D."/>
            <person name="Grigoriev I.V."/>
            <person name="Hibbett D.S."/>
        </authorList>
    </citation>
    <scope>NUCLEOTIDE SEQUENCE [LARGE SCALE GENOMIC DNA]</scope>
    <source>
        <strain evidence="3">RWD-64-598 SS2</strain>
    </source>
</reference>
<accession>A0A5M3M9U1</accession>
<evidence type="ECO:0000256" key="1">
    <source>
        <dbReference type="SAM" id="MobiDB-lite"/>
    </source>
</evidence>
<gene>
    <name evidence="2" type="ORF">CONPUDRAFT_158794</name>
</gene>
<dbReference type="EMBL" id="JH711587">
    <property type="protein sequence ID" value="EIW76018.1"/>
    <property type="molecule type" value="Genomic_DNA"/>
</dbReference>
<organism evidence="2 3">
    <name type="scientific">Coniophora puteana (strain RWD-64-598)</name>
    <name type="common">Brown rot fungus</name>
    <dbReference type="NCBI Taxonomy" id="741705"/>
    <lineage>
        <taxon>Eukaryota</taxon>
        <taxon>Fungi</taxon>
        <taxon>Dikarya</taxon>
        <taxon>Basidiomycota</taxon>
        <taxon>Agaricomycotina</taxon>
        <taxon>Agaricomycetes</taxon>
        <taxon>Agaricomycetidae</taxon>
        <taxon>Boletales</taxon>
        <taxon>Coniophorineae</taxon>
        <taxon>Coniophoraceae</taxon>
        <taxon>Coniophora</taxon>
    </lineage>
</organism>
<evidence type="ECO:0000313" key="3">
    <source>
        <dbReference type="Proteomes" id="UP000053558"/>
    </source>
</evidence>
<protein>
    <submittedName>
        <fullName evidence="2">Uncharacterized protein</fullName>
    </submittedName>
</protein>
<proteinExistence type="predicted"/>
<feature type="region of interest" description="Disordered" evidence="1">
    <location>
        <begin position="108"/>
        <end position="133"/>
    </location>
</feature>
<evidence type="ECO:0000313" key="2">
    <source>
        <dbReference type="EMBL" id="EIW76018.1"/>
    </source>
</evidence>
<dbReference type="Proteomes" id="UP000053558">
    <property type="component" value="Unassembled WGS sequence"/>
</dbReference>
<feature type="compositionally biased region" description="Low complexity" evidence="1">
    <location>
        <begin position="108"/>
        <end position="125"/>
    </location>
</feature>
<dbReference type="GeneID" id="19203970"/>
<comment type="caution">
    <text evidence="2">The sequence shown here is derived from an EMBL/GenBank/DDBJ whole genome shotgun (WGS) entry which is preliminary data.</text>
</comment>